<dbReference type="KEGG" id="sdyn:Mal52_02440"/>
<evidence type="ECO:0000313" key="2">
    <source>
        <dbReference type="EMBL" id="QDU41790.1"/>
    </source>
</evidence>
<dbReference type="Proteomes" id="UP000319383">
    <property type="component" value="Chromosome"/>
</dbReference>
<proteinExistence type="predicted"/>
<keyword evidence="3" id="KW-1185">Reference proteome</keyword>
<name>A0A517ZH42_9PLAN</name>
<evidence type="ECO:0000313" key="3">
    <source>
        <dbReference type="Proteomes" id="UP000319383"/>
    </source>
</evidence>
<evidence type="ECO:0000256" key="1">
    <source>
        <dbReference type="SAM" id="Phobius"/>
    </source>
</evidence>
<dbReference type="RefSeq" id="WP_145373783.1">
    <property type="nucleotide sequence ID" value="NZ_CP036276.1"/>
</dbReference>
<dbReference type="EMBL" id="CP036276">
    <property type="protein sequence ID" value="QDU41790.1"/>
    <property type="molecule type" value="Genomic_DNA"/>
</dbReference>
<dbReference type="AlphaFoldDB" id="A0A517ZH42"/>
<feature type="transmembrane region" description="Helical" evidence="1">
    <location>
        <begin position="32"/>
        <end position="57"/>
    </location>
</feature>
<gene>
    <name evidence="2" type="ORF">Mal52_02440</name>
</gene>
<reference evidence="2 3" key="1">
    <citation type="submission" date="2019-02" db="EMBL/GenBank/DDBJ databases">
        <title>Deep-cultivation of Planctomycetes and their phenomic and genomic characterization uncovers novel biology.</title>
        <authorList>
            <person name="Wiegand S."/>
            <person name="Jogler M."/>
            <person name="Boedeker C."/>
            <person name="Pinto D."/>
            <person name="Vollmers J."/>
            <person name="Rivas-Marin E."/>
            <person name="Kohn T."/>
            <person name="Peeters S.H."/>
            <person name="Heuer A."/>
            <person name="Rast P."/>
            <person name="Oberbeckmann S."/>
            <person name="Bunk B."/>
            <person name="Jeske O."/>
            <person name="Meyerdierks A."/>
            <person name="Storesund J.E."/>
            <person name="Kallscheuer N."/>
            <person name="Luecker S."/>
            <person name="Lage O.M."/>
            <person name="Pohl T."/>
            <person name="Merkel B.J."/>
            <person name="Hornburger P."/>
            <person name="Mueller R.-W."/>
            <person name="Bruemmer F."/>
            <person name="Labrenz M."/>
            <person name="Spormann A.M."/>
            <person name="Op den Camp H."/>
            <person name="Overmann J."/>
            <person name="Amann R."/>
            <person name="Jetten M.S.M."/>
            <person name="Mascher T."/>
            <person name="Medema M.H."/>
            <person name="Devos D.P."/>
            <person name="Kaster A.-K."/>
            <person name="Ovreas L."/>
            <person name="Rohde M."/>
            <person name="Galperin M.Y."/>
            <person name="Jogler C."/>
        </authorList>
    </citation>
    <scope>NUCLEOTIDE SEQUENCE [LARGE SCALE GENOMIC DNA]</scope>
    <source>
        <strain evidence="2 3">Mal52</strain>
    </source>
</reference>
<keyword evidence="1" id="KW-1133">Transmembrane helix</keyword>
<keyword evidence="1" id="KW-0472">Membrane</keyword>
<feature type="transmembrane region" description="Helical" evidence="1">
    <location>
        <begin position="7"/>
        <end position="26"/>
    </location>
</feature>
<protein>
    <submittedName>
        <fullName evidence="2">Uncharacterized protein</fullName>
    </submittedName>
</protein>
<sequence>MILRRVVIGTFIGVILSAILIPIGLFQTMVVLTPFCAFIGAVAFGVLYGLVILASILTRPIRHSALWQFTAIETWLTAVLVVAILVGVTPAINRARAAARQTHVRNNLKQHSGSHADVVYLDDKMQVLRISVCPVCSRPDSEVLFYVDSGDQPHLHNASDPAIPIDTFLRAQEMIVQSKQNPH</sequence>
<feature type="transmembrane region" description="Helical" evidence="1">
    <location>
        <begin position="69"/>
        <end position="92"/>
    </location>
</feature>
<keyword evidence="1" id="KW-0812">Transmembrane</keyword>
<accession>A0A517ZH42</accession>
<organism evidence="2 3">
    <name type="scientific">Symmachiella dynata</name>
    <dbReference type="NCBI Taxonomy" id="2527995"/>
    <lineage>
        <taxon>Bacteria</taxon>
        <taxon>Pseudomonadati</taxon>
        <taxon>Planctomycetota</taxon>
        <taxon>Planctomycetia</taxon>
        <taxon>Planctomycetales</taxon>
        <taxon>Planctomycetaceae</taxon>
        <taxon>Symmachiella</taxon>
    </lineage>
</organism>